<comment type="caution">
    <text evidence="14">The sequence shown here is derived from an EMBL/GenBank/DDBJ whole genome shotgun (WGS) entry which is preliminary data.</text>
</comment>
<keyword evidence="7 9" id="KW-0129">CBS domain</keyword>
<reference evidence="14 15" key="1">
    <citation type="submission" date="2018-03" db="EMBL/GenBank/DDBJ databases">
        <title>The draft genome of Sphingosinicella sp. GL-C-18.</title>
        <authorList>
            <person name="Liu L."/>
            <person name="Li L."/>
            <person name="Liang L."/>
            <person name="Zhang X."/>
            <person name="Wang T."/>
        </authorList>
    </citation>
    <scope>NUCLEOTIDE SEQUENCE [LARGE SCALE GENOMIC DNA]</scope>
    <source>
        <strain evidence="14 15">GL-C-18</strain>
    </source>
</reference>
<dbReference type="CDD" id="cd04590">
    <property type="entry name" value="CBS_pair_CorC_HlyC_assoc"/>
    <property type="match status" value="1"/>
</dbReference>
<dbReference type="InterPro" id="IPR044751">
    <property type="entry name" value="Ion_transp-like_CBS"/>
</dbReference>
<dbReference type="InterPro" id="IPR051676">
    <property type="entry name" value="UPF0053_domain"/>
</dbReference>
<dbReference type="InterPro" id="IPR002550">
    <property type="entry name" value="CNNM"/>
</dbReference>
<evidence type="ECO:0000256" key="4">
    <source>
        <dbReference type="ARBA" id="ARBA00022692"/>
    </source>
</evidence>
<dbReference type="OrthoDB" id="9805314at2"/>
<feature type="transmembrane region" description="Helical" evidence="11">
    <location>
        <begin position="66"/>
        <end position="87"/>
    </location>
</feature>
<evidence type="ECO:0000256" key="6">
    <source>
        <dbReference type="ARBA" id="ARBA00022989"/>
    </source>
</evidence>
<evidence type="ECO:0000256" key="5">
    <source>
        <dbReference type="ARBA" id="ARBA00022737"/>
    </source>
</evidence>
<feature type="domain" description="CNNM transmembrane" evidence="13">
    <location>
        <begin position="6"/>
        <end position="207"/>
    </location>
</feature>
<evidence type="ECO:0000256" key="3">
    <source>
        <dbReference type="ARBA" id="ARBA00022475"/>
    </source>
</evidence>
<keyword evidence="5" id="KW-0677">Repeat</keyword>
<evidence type="ECO:0000259" key="12">
    <source>
        <dbReference type="PROSITE" id="PS51371"/>
    </source>
</evidence>
<protein>
    <submittedName>
        <fullName evidence="14">DNA-binding protein</fullName>
    </submittedName>
</protein>
<accession>A0A2P7QUY4</accession>
<gene>
    <name evidence="14" type="ORF">C7I55_05640</name>
</gene>
<dbReference type="SMART" id="SM01091">
    <property type="entry name" value="CorC_HlyC"/>
    <property type="match status" value="1"/>
</dbReference>
<dbReference type="RefSeq" id="WP_106511931.1">
    <property type="nucleotide sequence ID" value="NZ_PXYI01000002.1"/>
</dbReference>
<evidence type="ECO:0000313" key="14">
    <source>
        <dbReference type="EMBL" id="PSJ41765.1"/>
    </source>
</evidence>
<keyword evidence="15" id="KW-1185">Reference proteome</keyword>
<dbReference type="EMBL" id="PXYI01000002">
    <property type="protein sequence ID" value="PSJ41765.1"/>
    <property type="molecule type" value="Genomic_DNA"/>
</dbReference>
<organism evidence="14 15">
    <name type="scientific">Allosphingosinicella deserti</name>
    <dbReference type="NCBI Taxonomy" id="2116704"/>
    <lineage>
        <taxon>Bacteria</taxon>
        <taxon>Pseudomonadati</taxon>
        <taxon>Pseudomonadota</taxon>
        <taxon>Alphaproteobacteria</taxon>
        <taxon>Sphingomonadales</taxon>
        <taxon>Sphingomonadaceae</taxon>
        <taxon>Allosphingosinicella</taxon>
    </lineage>
</organism>
<evidence type="ECO:0000256" key="7">
    <source>
        <dbReference type="ARBA" id="ARBA00023122"/>
    </source>
</evidence>
<dbReference type="GO" id="GO:0005886">
    <property type="term" value="C:plasma membrane"/>
    <property type="evidence" value="ECO:0007669"/>
    <property type="project" value="UniProtKB-SubCell"/>
</dbReference>
<comment type="subcellular location">
    <subcellularLocation>
        <location evidence="1">Cell membrane</location>
        <topology evidence="1">Multi-pass membrane protein</topology>
    </subcellularLocation>
</comment>
<evidence type="ECO:0000256" key="10">
    <source>
        <dbReference type="PROSITE-ProRule" id="PRU01193"/>
    </source>
</evidence>
<dbReference type="Pfam" id="PF03471">
    <property type="entry name" value="CorC_HlyC"/>
    <property type="match status" value="1"/>
</dbReference>
<evidence type="ECO:0000256" key="11">
    <source>
        <dbReference type="SAM" id="Phobius"/>
    </source>
</evidence>
<comment type="similarity">
    <text evidence="2">Belongs to the UPF0053 family. Hemolysin C subfamily.</text>
</comment>
<evidence type="ECO:0000256" key="1">
    <source>
        <dbReference type="ARBA" id="ARBA00004651"/>
    </source>
</evidence>
<evidence type="ECO:0000313" key="15">
    <source>
        <dbReference type="Proteomes" id="UP000241167"/>
    </source>
</evidence>
<keyword evidence="4 10" id="KW-0812">Transmembrane</keyword>
<dbReference type="Pfam" id="PF01595">
    <property type="entry name" value="CNNM"/>
    <property type="match status" value="1"/>
</dbReference>
<feature type="transmembrane region" description="Helical" evidence="11">
    <location>
        <begin position="12"/>
        <end position="35"/>
    </location>
</feature>
<evidence type="ECO:0000256" key="8">
    <source>
        <dbReference type="ARBA" id="ARBA00023136"/>
    </source>
</evidence>
<keyword evidence="3" id="KW-1003">Cell membrane</keyword>
<evidence type="ECO:0000256" key="9">
    <source>
        <dbReference type="PROSITE-ProRule" id="PRU00703"/>
    </source>
</evidence>
<dbReference type="PROSITE" id="PS51371">
    <property type="entry name" value="CBS"/>
    <property type="match status" value="2"/>
</dbReference>
<dbReference type="GO" id="GO:0003677">
    <property type="term" value="F:DNA binding"/>
    <property type="evidence" value="ECO:0007669"/>
    <property type="project" value="UniProtKB-KW"/>
</dbReference>
<evidence type="ECO:0000259" key="13">
    <source>
        <dbReference type="PROSITE" id="PS51846"/>
    </source>
</evidence>
<dbReference type="InterPro" id="IPR016169">
    <property type="entry name" value="FAD-bd_PCMH_sub2"/>
</dbReference>
<dbReference type="PROSITE" id="PS51846">
    <property type="entry name" value="CNNM"/>
    <property type="match status" value="1"/>
</dbReference>
<dbReference type="PANTHER" id="PTHR43099:SF5">
    <property type="entry name" value="HLYC_CORC FAMILY TRANSPORTER"/>
    <property type="match status" value="1"/>
</dbReference>
<dbReference type="InterPro" id="IPR000644">
    <property type="entry name" value="CBS_dom"/>
</dbReference>
<dbReference type="Gene3D" id="3.10.580.10">
    <property type="entry name" value="CBS-domain"/>
    <property type="match status" value="1"/>
</dbReference>
<dbReference type="GO" id="GO:0050660">
    <property type="term" value="F:flavin adenine dinucleotide binding"/>
    <property type="evidence" value="ECO:0007669"/>
    <property type="project" value="InterPro"/>
</dbReference>
<dbReference type="Pfam" id="PF00571">
    <property type="entry name" value="CBS"/>
    <property type="match status" value="2"/>
</dbReference>
<dbReference type="Gene3D" id="3.30.465.10">
    <property type="match status" value="1"/>
</dbReference>
<dbReference type="Proteomes" id="UP000241167">
    <property type="component" value="Unassembled WGS sequence"/>
</dbReference>
<feature type="transmembrane region" description="Helical" evidence="11">
    <location>
        <begin position="107"/>
        <end position="130"/>
    </location>
</feature>
<dbReference type="InterPro" id="IPR036318">
    <property type="entry name" value="FAD-bd_PCMH-like_sf"/>
</dbReference>
<dbReference type="InterPro" id="IPR046342">
    <property type="entry name" value="CBS_dom_sf"/>
</dbReference>
<dbReference type="PANTHER" id="PTHR43099">
    <property type="entry name" value="UPF0053 PROTEIN YRKA"/>
    <property type="match status" value="1"/>
</dbReference>
<keyword evidence="8 10" id="KW-0472">Membrane</keyword>
<dbReference type="SUPFAM" id="SSF54631">
    <property type="entry name" value="CBS-domain pair"/>
    <property type="match status" value="1"/>
</dbReference>
<dbReference type="InterPro" id="IPR005170">
    <property type="entry name" value="Transptr-assoc_dom"/>
</dbReference>
<feature type="domain" description="CBS" evidence="12">
    <location>
        <begin position="226"/>
        <end position="285"/>
    </location>
</feature>
<feature type="transmembrane region" description="Helical" evidence="11">
    <location>
        <begin position="142"/>
        <end position="164"/>
    </location>
</feature>
<proteinExistence type="inferred from homology"/>
<name>A0A2P7QUY4_9SPHN</name>
<dbReference type="AlphaFoldDB" id="A0A2P7QUY4"/>
<evidence type="ECO:0000256" key="2">
    <source>
        <dbReference type="ARBA" id="ARBA00006446"/>
    </source>
</evidence>
<feature type="domain" description="CBS" evidence="12">
    <location>
        <begin position="290"/>
        <end position="350"/>
    </location>
</feature>
<keyword evidence="14" id="KW-0238">DNA-binding</keyword>
<keyword evidence="6 10" id="KW-1133">Transmembrane helix</keyword>
<sequence length="441" mass="47604">MPPSALSPFPWIDVIVILLLIALNGVFAMAELAIVSSRKPRLRAMAKAGRRGAQTALDLAADPGRFLSAVQIGITLIGILAGAYSGSSLGGPVGERIARLGIAPETAATIGFSIVILITTYASLVIGELVPKQFALRAPEPIAAAMATPMLWIARITAPLVWLLDRTSALIFRLLRLRREESNKVTAEELQIVVAEAHSAGVLEEYERALISGVVRLADRPTREVMTPRTDVDWIDVDSSTEELREALRNAQHSRLPVAEGSVDTLLGVVQARDIVAAFIDDRALDLRALVREAPVVADQMDAMDTLAVLRDADVPMAFVHDEYGHFEGVVTPADLLSALAGVFASNFDPGSEAPLVEREDGSWWVSGSLPADAMSDRLGINLPEDRDYATAAGFALSVLKHIPEVGERFSFGSWRFEIVDMDGFKIDKLLASEVVRGRRG</sequence>
<dbReference type="SUPFAM" id="SSF56176">
    <property type="entry name" value="FAD-binding/transporter-associated domain-like"/>
    <property type="match status" value="1"/>
</dbReference>